<sequence length="447" mass="48863">MMIDQPRVVRIGLLGLGTVGAGVVKSLKTNHQPIFEKTGCDVQVVRTLVRDPDKERVVRLDREALTTDGLEIVRDPSIDIVIEVIGGIEPARTLIREALRHGKHVISANKELIAKDEGALIAYAEKHGLRLMYEASVGGGIPIVRMVETYLTANRVYAIRGILNGTCNYILTRMEEDGQSFAEALRDAQSLGYAEADPESDVEGFDTAYKLSILANLAFSVPSSVAAIDRFGITKLQSDDLSLAARVGCTIKLIGEARVLEDGTVLQSVTPRMIPRADSLASVRDVFNAVTITADVVGELSFMGRGAGELPTASAIIEDLTEILRSPVPRVRRDQYRHTVSVSKSGVTSMDERSSRHVKGYIRMSTSEQIFDLLFQYAQDVRVVSGADEVDGESAAHCFVCGVPEQVWYEQVLHHDALQLAIPYDGVWPPPNSVVVGQKEAQIHFRA</sequence>
<dbReference type="PANTHER" id="PTHR43331:SF1">
    <property type="entry name" value="HOMOSERINE DEHYDROGENASE"/>
    <property type="match status" value="1"/>
</dbReference>
<evidence type="ECO:0000256" key="18">
    <source>
        <dbReference type="RuleBase" id="RU000579"/>
    </source>
</evidence>
<dbReference type="GO" id="GO:0046872">
    <property type="term" value="F:metal ion binding"/>
    <property type="evidence" value="ECO:0007669"/>
    <property type="project" value="UniProtKB-KW"/>
</dbReference>
<evidence type="ECO:0000256" key="9">
    <source>
        <dbReference type="ARBA" id="ARBA00022723"/>
    </source>
</evidence>
<dbReference type="PANTHER" id="PTHR43331">
    <property type="entry name" value="HOMOSERINE DEHYDROGENASE"/>
    <property type="match status" value="1"/>
</dbReference>
<feature type="domain" description="Homoserine dehydrogenase catalytic" evidence="20">
    <location>
        <begin position="142"/>
        <end position="320"/>
    </location>
</feature>
<comment type="similarity">
    <text evidence="4 19">Belongs to the homoserine dehydrogenase family.</text>
</comment>
<proteinExistence type="inferred from homology"/>
<keyword evidence="14 18" id="KW-0486">Methionine biosynthesis</keyword>
<feature type="binding site" evidence="17">
    <location>
        <position position="195"/>
    </location>
    <ligand>
        <name>L-homoserine</name>
        <dbReference type="ChEBI" id="CHEBI:57476"/>
    </ligand>
</feature>
<dbReference type="PIRSF" id="PIRSF000098">
    <property type="entry name" value="Homoser_dehydrog"/>
    <property type="match status" value="1"/>
</dbReference>
<dbReference type="InterPro" id="IPR019811">
    <property type="entry name" value="HDH_CS"/>
</dbReference>
<dbReference type="Gene3D" id="3.40.50.720">
    <property type="entry name" value="NAD(P)-binding Rossmann-like Domain"/>
    <property type="match status" value="1"/>
</dbReference>
<evidence type="ECO:0000256" key="11">
    <source>
        <dbReference type="ARBA" id="ARBA00023002"/>
    </source>
</evidence>
<keyword evidence="7 18" id="KW-0028">Amino-acid biosynthesis</keyword>
<evidence type="ECO:0000256" key="12">
    <source>
        <dbReference type="ARBA" id="ARBA00023027"/>
    </source>
</evidence>
<feature type="binding site" evidence="17">
    <location>
        <position position="110"/>
    </location>
    <ligand>
        <name>NADPH</name>
        <dbReference type="ChEBI" id="CHEBI:57783"/>
    </ligand>
</feature>
<feature type="domain" description="Aspartate/homoserine dehydrogenase NAD-binding" evidence="21">
    <location>
        <begin position="15"/>
        <end position="134"/>
    </location>
</feature>
<dbReference type="FunFam" id="3.40.50.720:FF:000062">
    <property type="entry name" value="Homoserine dehydrogenase"/>
    <property type="match status" value="1"/>
</dbReference>
<feature type="binding site" evidence="17">
    <location>
        <begin position="14"/>
        <end position="21"/>
    </location>
    <ligand>
        <name>NADP(+)</name>
        <dbReference type="ChEBI" id="CHEBI:58349"/>
    </ligand>
</feature>
<reference evidence="22 23" key="1">
    <citation type="submission" date="2017-02" db="EMBL/GenBank/DDBJ databases">
        <title>Draft genome of Acidibacillus ferrooxidans Huett2.</title>
        <authorList>
            <person name="Schopf S."/>
        </authorList>
    </citation>
    <scope>NUCLEOTIDE SEQUENCE [LARGE SCALE GENOMIC DNA]</scope>
    <source>
        <strain evidence="22 23">Huett2</strain>
    </source>
</reference>
<keyword evidence="12" id="KW-0520">NAD</keyword>
<evidence type="ECO:0000256" key="7">
    <source>
        <dbReference type="ARBA" id="ARBA00022605"/>
    </source>
</evidence>
<dbReference type="SUPFAM" id="SSF55347">
    <property type="entry name" value="Glyceraldehyde-3-phosphate dehydrogenase-like, C-terminal domain"/>
    <property type="match status" value="1"/>
</dbReference>
<dbReference type="SUPFAM" id="SSF51735">
    <property type="entry name" value="NAD(P)-binding Rossmann-fold domains"/>
    <property type="match status" value="1"/>
</dbReference>
<evidence type="ECO:0000259" key="21">
    <source>
        <dbReference type="Pfam" id="PF03447"/>
    </source>
</evidence>
<dbReference type="PROSITE" id="PS01042">
    <property type="entry name" value="HOMOSER_DHGENASE"/>
    <property type="match status" value="1"/>
</dbReference>
<dbReference type="UniPathway" id="UPA00051">
    <property type="reaction ID" value="UER00465"/>
</dbReference>
<evidence type="ECO:0000256" key="8">
    <source>
        <dbReference type="ARBA" id="ARBA00022697"/>
    </source>
</evidence>
<evidence type="ECO:0000313" key="23">
    <source>
        <dbReference type="Proteomes" id="UP000190229"/>
    </source>
</evidence>
<evidence type="ECO:0000256" key="4">
    <source>
        <dbReference type="ARBA" id="ARBA00006753"/>
    </source>
</evidence>
<feature type="active site" description="Proton donor" evidence="16">
    <location>
        <position position="210"/>
    </location>
</feature>
<dbReference type="FunFam" id="3.30.360.10:FF:000005">
    <property type="entry name" value="Homoserine dehydrogenase"/>
    <property type="match status" value="1"/>
</dbReference>
<keyword evidence="23" id="KW-1185">Reference proteome</keyword>
<dbReference type="NCBIfam" id="NF004976">
    <property type="entry name" value="PRK06349.1"/>
    <property type="match status" value="1"/>
</dbReference>
<accession>A0A1V4ETW7</accession>
<evidence type="ECO:0000259" key="20">
    <source>
        <dbReference type="Pfam" id="PF00742"/>
    </source>
</evidence>
<dbReference type="GO" id="GO:0009088">
    <property type="term" value="P:threonine biosynthetic process"/>
    <property type="evidence" value="ECO:0007669"/>
    <property type="project" value="UniProtKB-UniPathway"/>
</dbReference>
<comment type="catalytic activity">
    <reaction evidence="15">
        <text>L-homoserine + NADP(+) = L-aspartate 4-semialdehyde + NADPH + H(+)</text>
        <dbReference type="Rhea" id="RHEA:15761"/>
        <dbReference type="ChEBI" id="CHEBI:15378"/>
        <dbReference type="ChEBI" id="CHEBI:57476"/>
        <dbReference type="ChEBI" id="CHEBI:57783"/>
        <dbReference type="ChEBI" id="CHEBI:58349"/>
        <dbReference type="ChEBI" id="CHEBI:537519"/>
        <dbReference type="EC" id="1.1.1.3"/>
    </reaction>
    <physiologicalReaction direction="right-to-left" evidence="15">
        <dbReference type="Rhea" id="RHEA:15763"/>
    </physiologicalReaction>
</comment>
<dbReference type="Pfam" id="PF03447">
    <property type="entry name" value="NAD_binding_3"/>
    <property type="match status" value="1"/>
</dbReference>
<dbReference type="GO" id="GO:0050661">
    <property type="term" value="F:NADP binding"/>
    <property type="evidence" value="ECO:0007669"/>
    <property type="project" value="InterPro"/>
</dbReference>
<organism evidence="22 23">
    <name type="scientific">Ferroacidibacillus organovorans</name>
    <dbReference type="NCBI Taxonomy" id="1765683"/>
    <lineage>
        <taxon>Bacteria</taxon>
        <taxon>Bacillati</taxon>
        <taxon>Bacillota</taxon>
        <taxon>Bacilli</taxon>
        <taxon>Bacillales</taxon>
        <taxon>Alicyclobacillaceae</taxon>
        <taxon>Ferroacidibacillus</taxon>
    </lineage>
</organism>
<evidence type="ECO:0000256" key="5">
    <source>
        <dbReference type="ARBA" id="ARBA00013213"/>
    </source>
</evidence>
<evidence type="ECO:0000256" key="13">
    <source>
        <dbReference type="ARBA" id="ARBA00023053"/>
    </source>
</evidence>
<keyword evidence="8 18" id="KW-0791">Threonine biosynthesis</keyword>
<keyword evidence="9" id="KW-0479">Metal-binding</keyword>
<comment type="pathway">
    <text evidence="2 18">Amino-acid biosynthesis; L-threonine biosynthesis; L-threonine from L-aspartate: step 3/5.</text>
</comment>
<dbReference type="EMBL" id="MWPS01000016">
    <property type="protein sequence ID" value="OPG16359.1"/>
    <property type="molecule type" value="Genomic_DNA"/>
</dbReference>
<dbReference type="EC" id="1.1.1.3" evidence="5 18"/>
<dbReference type="AlphaFoldDB" id="A0A1V4ETW7"/>
<evidence type="ECO:0000256" key="1">
    <source>
        <dbReference type="ARBA" id="ARBA00001920"/>
    </source>
</evidence>
<comment type="cofactor">
    <cofactor evidence="1">
        <name>a metal cation</name>
        <dbReference type="ChEBI" id="CHEBI:25213"/>
    </cofactor>
</comment>
<dbReference type="Pfam" id="PF00742">
    <property type="entry name" value="Homoserine_dh"/>
    <property type="match status" value="1"/>
</dbReference>
<evidence type="ECO:0000256" key="2">
    <source>
        <dbReference type="ARBA" id="ARBA00005056"/>
    </source>
</evidence>
<evidence type="ECO:0000256" key="17">
    <source>
        <dbReference type="PIRSR" id="PIRSR000098-2"/>
    </source>
</evidence>
<evidence type="ECO:0000256" key="3">
    <source>
        <dbReference type="ARBA" id="ARBA00005062"/>
    </source>
</evidence>
<gene>
    <name evidence="22" type="ORF">B2M26_05610</name>
</gene>
<dbReference type="Gene3D" id="3.30.70.260">
    <property type="match status" value="1"/>
</dbReference>
<evidence type="ECO:0000256" key="6">
    <source>
        <dbReference type="ARBA" id="ARBA00013376"/>
    </source>
</evidence>
<evidence type="ECO:0000256" key="14">
    <source>
        <dbReference type="ARBA" id="ARBA00023167"/>
    </source>
</evidence>
<keyword evidence="13" id="KW-0915">Sodium</keyword>
<protein>
    <recommendedName>
        <fullName evidence="6 18">Homoserine dehydrogenase</fullName>
        <ecNumber evidence="5 18">1.1.1.3</ecNumber>
    </recommendedName>
</protein>
<comment type="caution">
    <text evidence="22">The sequence shown here is derived from an EMBL/GenBank/DDBJ whole genome shotgun (WGS) entry which is preliminary data.</text>
</comment>
<keyword evidence="11 18" id="KW-0560">Oxidoreductase</keyword>
<evidence type="ECO:0000256" key="19">
    <source>
        <dbReference type="RuleBase" id="RU004171"/>
    </source>
</evidence>
<evidence type="ECO:0000313" key="22">
    <source>
        <dbReference type="EMBL" id="OPG16359.1"/>
    </source>
</evidence>
<dbReference type="GO" id="GO:0004412">
    <property type="term" value="F:homoserine dehydrogenase activity"/>
    <property type="evidence" value="ECO:0007669"/>
    <property type="project" value="UniProtKB-EC"/>
</dbReference>
<dbReference type="UniPathway" id="UPA00050">
    <property type="reaction ID" value="UER00063"/>
</dbReference>
<dbReference type="InterPro" id="IPR016204">
    <property type="entry name" value="HDH"/>
</dbReference>
<evidence type="ECO:0000256" key="15">
    <source>
        <dbReference type="ARBA" id="ARBA00048841"/>
    </source>
</evidence>
<dbReference type="Proteomes" id="UP000190229">
    <property type="component" value="Unassembled WGS sequence"/>
</dbReference>
<evidence type="ECO:0000256" key="16">
    <source>
        <dbReference type="PIRSR" id="PIRSR000098-1"/>
    </source>
</evidence>
<dbReference type="InterPro" id="IPR036291">
    <property type="entry name" value="NAD(P)-bd_dom_sf"/>
</dbReference>
<evidence type="ECO:0000256" key="10">
    <source>
        <dbReference type="ARBA" id="ARBA00022857"/>
    </source>
</evidence>
<dbReference type="GO" id="GO:0009086">
    <property type="term" value="P:methionine biosynthetic process"/>
    <property type="evidence" value="ECO:0007669"/>
    <property type="project" value="UniProtKB-KW"/>
</dbReference>
<comment type="pathway">
    <text evidence="3 18">Amino-acid biosynthesis; L-methionine biosynthesis via de novo pathway; L-homoserine from L-aspartate: step 3/3.</text>
</comment>
<name>A0A1V4ETW7_9BACL</name>
<dbReference type="InterPro" id="IPR001342">
    <property type="entry name" value="HDH_cat"/>
</dbReference>
<keyword evidence="10 17" id="KW-0521">NADP</keyword>
<dbReference type="Gene3D" id="3.30.360.10">
    <property type="entry name" value="Dihydrodipicolinate Reductase, domain 2"/>
    <property type="match status" value="1"/>
</dbReference>
<dbReference type="InterPro" id="IPR005106">
    <property type="entry name" value="Asp/hSer_DH_NAD-bd"/>
</dbReference>